<evidence type="ECO:0000259" key="6">
    <source>
        <dbReference type="Pfam" id="PF02709"/>
    </source>
</evidence>
<sequence length="265" mass="28459">MSDIAIVTLCSAPRLAHLRNQLRATAGTPRVVVWIGDDDAPALDAESVVHVPPGPAGLRLAAARNAGARAAEALGARLLVFLDADCIPGPELVERYRDAAAQHPDAVLCGPVTYLPAGAALDAASLRAATAPHAARPAPPPGVLQCAAAEEYPLFWSLSFATTPAVWRAIGGFDEQYEGYGGEDTDFAFSLRRASVPMIWVGGADAYHQHHETSSPPWQHLDDILRNGRRFARKWGEWPMTGWLEAFERAGAVVREDDGWRRASA</sequence>
<feature type="domain" description="Glycosyltransferase 2-like" evidence="5">
    <location>
        <begin position="48"/>
        <end position="113"/>
    </location>
</feature>
<dbReference type="Proteomes" id="UP001260188">
    <property type="component" value="Unassembled WGS sequence"/>
</dbReference>
<dbReference type="GO" id="GO:0102096">
    <property type="term" value="F:decaprenyl-N-acetyl-alpha-D-glucosaminyl-pyrophosphate:dTDP-alpha-L-rhamnose rhamnosyltransferase activity"/>
    <property type="evidence" value="ECO:0007669"/>
    <property type="project" value="UniProtKB-EC"/>
</dbReference>
<name>A0ABU1I4P4_9MICO</name>
<gene>
    <name evidence="7" type="ORF">QE367_002805</name>
</gene>
<evidence type="ECO:0000256" key="4">
    <source>
        <dbReference type="ARBA" id="ARBA00022679"/>
    </source>
</evidence>
<keyword evidence="8" id="KW-1185">Reference proteome</keyword>
<dbReference type="InterPro" id="IPR001173">
    <property type="entry name" value="Glyco_trans_2-like"/>
</dbReference>
<keyword evidence="3 7" id="KW-0328">Glycosyltransferase</keyword>
<dbReference type="SUPFAM" id="SSF53448">
    <property type="entry name" value="Nucleotide-diphospho-sugar transferases"/>
    <property type="match status" value="1"/>
</dbReference>
<evidence type="ECO:0000259" key="5">
    <source>
        <dbReference type="Pfam" id="PF00535"/>
    </source>
</evidence>
<dbReference type="Pfam" id="PF00535">
    <property type="entry name" value="Glycos_transf_2"/>
    <property type="match status" value="1"/>
</dbReference>
<dbReference type="EC" id="2.4.1.289" evidence="7"/>
<accession>A0ABU1I4P4</accession>
<comment type="caution">
    <text evidence="7">The sequence shown here is derived from an EMBL/GenBank/DDBJ whole genome shotgun (WGS) entry which is preliminary data.</text>
</comment>
<feature type="domain" description="Galactosyltransferase C-terminal" evidence="6">
    <location>
        <begin position="151"/>
        <end position="196"/>
    </location>
</feature>
<keyword evidence="4 7" id="KW-0808">Transferase</keyword>
<comment type="pathway">
    <text evidence="1">Cell wall biogenesis; cell wall polysaccharide biosynthesis.</text>
</comment>
<evidence type="ECO:0000256" key="3">
    <source>
        <dbReference type="ARBA" id="ARBA00022676"/>
    </source>
</evidence>
<comment type="similarity">
    <text evidence="2">Belongs to the glycosyltransferase 2 family.</text>
</comment>
<dbReference type="PANTHER" id="PTHR43179">
    <property type="entry name" value="RHAMNOSYLTRANSFERASE WBBL"/>
    <property type="match status" value="1"/>
</dbReference>
<dbReference type="Gene3D" id="3.90.550.10">
    <property type="entry name" value="Spore Coat Polysaccharide Biosynthesis Protein SpsA, Chain A"/>
    <property type="match status" value="1"/>
</dbReference>
<dbReference type="Pfam" id="PF02709">
    <property type="entry name" value="Glyco_transf_7C"/>
    <property type="match status" value="1"/>
</dbReference>
<dbReference type="InterPro" id="IPR029044">
    <property type="entry name" value="Nucleotide-diphossugar_trans"/>
</dbReference>
<evidence type="ECO:0000313" key="8">
    <source>
        <dbReference type="Proteomes" id="UP001260188"/>
    </source>
</evidence>
<dbReference type="RefSeq" id="WP_309667532.1">
    <property type="nucleotide sequence ID" value="NZ_JAVIZA010000001.1"/>
</dbReference>
<proteinExistence type="inferred from homology"/>
<evidence type="ECO:0000256" key="2">
    <source>
        <dbReference type="ARBA" id="ARBA00006739"/>
    </source>
</evidence>
<dbReference type="EMBL" id="JAVIZA010000001">
    <property type="protein sequence ID" value="MDR6168601.1"/>
    <property type="molecule type" value="Genomic_DNA"/>
</dbReference>
<evidence type="ECO:0000313" key="7">
    <source>
        <dbReference type="EMBL" id="MDR6168601.1"/>
    </source>
</evidence>
<reference evidence="7 8" key="1">
    <citation type="submission" date="2023-08" db="EMBL/GenBank/DDBJ databases">
        <title>Functional and genomic diversity of the sorghum phyllosphere microbiome.</title>
        <authorList>
            <person name="Shade A."/>
        </authorList>
    </citation>
    <scope>NUCLEOTIDE SEQUENCE [LARGE SCALE GENOMIC DNA]</scope>
    <source>
        <strain evidence="7 8">SORGH_AS_0919</strain>
    </source>
</reference>
<evidence type="ECO:0000256" key="1">
    <source>
        <dbReference type="ARBA" id="ARBA00004776"/>
    </source>
</evidence>
<dbReference type="PANTHER" id="PTHR43179:SF12">
    <property type="entry name" value="GALACTOFURANOSYLTRANSFERASE GLFT2"/>
    <property type="match status" value="1"/>
</dbReference>
<protein>
    <submittedName>
        <fullName evidence="7">N-acetylglucosaminyl-diphospho-decaprenol L-rhamnosyltransferase</fullName>
        <ecNumber evidence="7">2.4.1.289</ecNumber>
    </submittedName>
</protein>
<dbReference type="InterPro" id="IPR027791">
    <property type="entry name" value="Galactosyl_T_C"/>
</dbReference>
<organism evidence="7 8">
    <name type="scientific">Microbacterium paludicola</name>
    <dbReference type="NCBI Taxonomy" id="300019"/>
    <lineage>
        <taxon>Bacteria</taxon>
        <taxon>Bacillati</taxon>
        <taxon>Actinomycetota</taxon>
        <taxon>Actinomycetes</taxon>
        <taxon>Micrococcales</taxon>
        <taxon>Microbacteriaceae</taxon>
        <taxon>Microbacterium</taxon>
    </lineage>
</organism>